<feature type="compositionally biased region" description="Low complexity" evidence="2">
    <location>
        <begin position="20"/>
        <end position="57"/>
    </location>
</feature>
<dbReference type="OrthoDB" id="10665993at2759"/>
<feature type="compositionally biased region" description="Basic and acidic residues" evidence="2">
    <location>
        <begin position="58"/>
        <end position="71"/>
    </location>
</feature>
<name>A0A8J2SIP9_9STRA</name>
<dbReference type="Proteomes" id="UP000789595">
    <property type="component" value="Unassembled WGS sequence"/>
</dbReference>
<keyword evidence="1" id="KW-0175">Coiled coil</keyword>
<sequence>MGRGEGKGEGFFSKAKETANKAAAAVGQAAASVEAAAKSGAEAVQRAGETAGQAATEAARKTTEAARKTTEAARTSSRRGSRRTPPSSRPSSRASSPPTSRPASRASSRGSRRNALVAAPAPALEIFHPLFPPGEKPSLKGYERLVHTKQTEIDLVMTENAQLRLAMDRLERELTTLAEALQEKDKEVRKMQISIDDRDHEIRQLSVVRSQSEGKDEAMKIAARQNREILRILQEANLKAQTLAEENARLKGELQREYVFGERRMRRSTQQNERLRRALEGAQKEITVNVLAKMSATELSKTAVAEREEMRKRTDAEMEAHQDELNERRQRQYVLTSQLLDAKDQAYRLENQFESLVEQRNDETERAEELEARLENAVADLEDTETALEQTHSAHAADVAARAVVENQVKATNTRSEALQAALQSAVAERRRVREWHQKARDDAAAANATAQAAEAAAKRSLARHVDTLTDVRKQKAEKRALQGQLDRTRLVLGRTRHKLTATLNHPPAMHKASGVTKERRRRRRPVDEQPSVRRPADEQPSWRSSATAPSRHPLAAGSSVLTVPSTYAPAPAPAPA</sequence>
<gene>
    <name evidence="3" type="ORF">PECAL_2P14180</name>
</gene>
<feature type="compositionally biased region" description="Basic and acidic residues" evidence="2">
    <location>
        <begin position="526"/>
        <end position="538"/>
    </location>
</feature>
<feature type="region of interest" description="Disordered" evidence="2">
    <location>
        <begin position="500"/>
        <end position="577"/>
    </location>
</feature>
<feature type="compositionally biased region" description="Low complexity" evidence="2">
    <location>
        <begin position="83"/>
        <end position="109"/>
    </location>
</feature>
<reference evidence="3" key="1">
    <citation type="submission" date="2021-11" db="EMBL/GenBank/DDBJ databases">
        <authorList>
            <consortium name="Genoscope - CEA"/>
            <person name="William W."/>
        </authorList>
    </citation>
    <scope>NUCLEOTIDE SEQUENCE</scope>
</reference>
<organism evidence="3 4">
    <name type="scientific">Pelagomonas calceolata</name>
    <dbReference type="NCBI Taxonomy" id="35677"/>
    <lineage>
        <taxon>Eukaryota</taxon>
        <taxon>Sar</taxon>
        <taxon>Stramenopiles</taxon>
        <taxon>Ochrophyta</taxon>
        <taxon>Pelagophyceae</taxon>
        <taxon>Pelagomonadales</taxon>
        <taxon>Pelagomonadaceae</taxon>
        <taxon>Pelagomonas</taxon>
    </lineage>
</organism>
<protein>
    <submittedName>
        <fullName evidence="3">Uncharacterized protein</fullName>
    </submittedName>
</protein>
<dbReference type="AlphaFoldDB" id="A0A8J2SIP9"/>
<feature type="region of interest" description="Disordered" evidence="2">
    <location>
        <begin position="18"/>
        <end position="115"/>
    </location>
</feature>
<feature type="coiled-coil region" evidence="1">
    <location>
        <begin position="153"/>
        <end position="187"/>
    </location>
</feature>
<evidence type="ECO:0000313" key="4">
    <source>
        <dbReference type="Proteomes" id="UP000789595"/>
    </source>
</evidence>
<evidence type="ECO:0000256" key="1">
    <source>
        <dbReference type="SAM" id="Coils"/>
    </source>
</evidence>
<dbReference type="EMBL" id="CAKKNE010000002">
    <property type="protein sequence ID" value="CAH0368356.1"/>
    <property type="molecule type" value="Genomic_DNA"/>
</dbReference>
<accession>A0A8J2SIP9</accession>
<evidence type="ECO:0000256" key="2">
    <source>
        <dbReference type="SAM" id="MobiDB-lite"/>
    </source>
</evidence>
<comment type="caution">
    <text evidence="3">The sequence shown here is derived from an EMBL/GenBank/DDBJ whole genome shotgun (WGS) entry which is preliminary data.</text>
</comment>
<proteinExistence type="predicted"/>
<keyword evidence="4" id="KW-1185">Reference proteome</keyword>
<feature type="coiled-coil region" evidence="1">
    <location>
        <begin position="226"/>
        <end position="391"/>
    </location>
</feature>
<evidence type="ECO:0000313" key="3">
    <source>
        <dbReference type="EMBL" id="CAH0368356.1"/>
    </source>
</evidence>